<evidence type="ECO:0000256" key="5">
    <source>
        <dbReference type="SAM" id="SignalP"/>
    </source>
</evidence>
<feature type="domain" description="Sulfatase N-terminal" evidence="6">
    <location>
        <begin position="30"/>
        <end position="347"/>
    </location>
</feature>
<dbReference type="PANTHER" id="PTHR42693">
    <property type="entry name" value="ARYLSULFATASE FAMILY MEMBER"/>
    <property type="match status" value="1"/>
</dbReference>
<name>A0A6C2TW11_PONDE</name>
<reference evidence="7 8" key="1">
    <citation type="submission" date="2019-04" db="EMBL/GenBank/DDBJ databases">
        <authorList>
            <person name="Van Vliet M D."/>
        </authorList>
    </citation>
    <scope>NUCLEOTIDE SEQUENCE [LARGE SCALE GENOMIC DNA]</scope>
    <source>
        <strain evidence="7 8">F1</strain>
    </source>
</reference>
<dbReference type="AlphaFoldDB" id="A0A6C2TW11"/>
<organism evidence="7 8">
    <name type="scientific">Pontiella desulfatans</name>
    <dbReference type="NCBI Taxonomy" id="2750659"/>
    <lineage>
        <taxon>Bacteria</taxon>
        <taxon>Pseudomonadati</taxon>
        <taxon>Kiritimatiellota</taxon>
        <taxon>Kiritimatiellia</taxon>
        <taxon>Kiritimatiellales</taxon>
        <taxon>Pontiellaceae</taxon>
        <taxon>Pontiella</taxon>
    </lineage>
</organism>
<dbReference type="CDD" id="cd16146">
    <property type="entry name" value="ARS_like"/>
    <property type="match status" value="1"/>
</dbReference>
<dbReference type="RefSeq" id="WP_222847013.1">
    <property type="nucleotide sequence ID" value="NZ_CAAHFG010000001.1"/>
</dbReference>
<protein>
    <submittedName>
        <fullName evidence="7">Arylsulfatase</fullName>
    </submittedName>
</protein>
<dbReference type="Gene3D" id="3.30.1120.10">
    <property type="match status" value="1"/>
</dbReference>
<comment type="similarity">
    <text evidence="1">Belongs to the sulfatase family.</text>
</comment>
<evidence type="ECO:0000256" key="2">
    <source>
        <dbReference type="ARBA" id="ARBA00022723"/>
    </source>
</evidence>
<evidence type="ECO:0000259" key="6">
    <source>
        <dbReference type="Pfam" id="PF00884"/>
    </source>
</evidence>
<dbReference type="GO" id="GO:0004065">
    <property type="term" value="F:arylsulfatase activity"/>
    <property type="evidence" value="ECO:0007669"/>
    <property type="project" value="TreeGrafter"/>
</dbReference>
<sequence>MKRVVFSLLLVAIGNAFAGGKPIPTEQARPNVVFVLTDDQGYGDLGCHGNPILKTPELDAFHEQSVRFTDFHVSPLCTPTRGALMTGRDPGRNGAYRTSAGRSILHTNERTLGNLFADNGYATGMFGKWHLGDSAPHRPQDYGFQDVVWHRCGGIGQVSDYWGNDYFDDTYERNGTLEKFEGYCTDVWFREGIRFIEENKDKPFFLYLPLNAPHTPIIVGEEWSAPYKDKVDREILADYYGMIANIDHNFGLLRQRLKALKLEENTILIFMTDNGTYVGAKFANNDSEPVEGFNAGMRGRKASIFDGGHRVPFFIRWPAGGLDGGREIDTLAVQFDLFPTLAELCGIKVPADREMDGLSLAPLLKGESKTVDRDHVVLQFHGGAAFPEDRLKREFSYILTERWRLLHGRELYDMEADPKQRNDVAAEHPEVVKQLWAHYEPYWQSVVQGMTPVRLDLGNPTENPVELCSQDWYMPQGNPPWNFRLIGQLPRVTAPWMVKVKKAGRYRFTLRQYPKLAGKPVEQTVRAKIEIAGRSKDVSVEPGSMGIVIELELPAGETELMTYLYNETGEAGGAYFTEVEAL</sequence>
<keyword evidence="5" id="KW-0732">Signal</keyword>
<evidence type="ECO:0000313" key="7">
    <source>
        <dbReference type="EMBL" id="VGO11783.1"/>
    </source>
</evidence>
<dbReference type="FunFam" id="3.40.720.10:FF:000070">
    <property type="entry name" value="Arylsulfatase A"/>
    <property type="match status" value="1"/>
</dbReference>
<evidence type="ECO:0000256" key="3">
    <source>
        <dbReference type="ARBA" id="ARBA00022801"/>
    </source>
</evidence>
<proteinExistence type="inferred from homology"/>
<dbReference type="SUPFAM" id="SSF53649">
    <property type="entry name" value="Alkaline phosphatase-like"/>
    <property type="match status" value="1"/>
</dbReference>
<feature type="chain" id="PRO_5028989575" evidence="5">
    <location>
        <begin position="19"/>
        <end position="582"/>
    </location>
</feature>
<dbReference type="Pfam" id="PF00884">
    <property type="entry name" value="Sulfatase"/>
    <property type="match status" value="1"/>
</dbReference>
<dbReference type="EMBL" id="CAAHFG010000001">
    <property type="protein sequence ID" value="VGO11783.1"/>
    <property type="molecule type" value="Genomic_DNA"/>
</dbReference>
<accession>A0A6C2TW11</accession>
<keyword evidence="3" id="KW-0378">Hydrolase</keyword>
<gene>
    <name evidence="7" type="primary">atsA_17</name>
    <name evidence="7" type="ORF">PDESU_00329</name>
</gene>
<dbReference type="InterPro" id="IPR000917">
    <property type="entry name" value="Sulfatase_N"/>
</dbReference>
<keyword evidence="2" id="KW-0479">Metal-binding</keyword>
<feature type="signal peptide" evidence="5">
    <location>
        <begin position="1"/>
        <end position="18"/>
    </location>
</feature>
<dbReference type="InterPro" id="IPR024607">
    <property type="entry name" value="Sulfatase_CS"/>
</dbReference>
<evidence type="ECO:0000256" key="1">
    <source>
        <dbReference type="ARBA" id="ARBA00008779"/>
    </source>
</evidence>
<evidence type="ECO:0000256" key="4">
    <source>
        <dbReference type="ARBA" id="ARBA00022837"/>
    </source>
</evidence>
<keyword evidence="8" id="KW-1185">Reference proteome</keyword>
<dbReference type="GO" id="GO:0046872">
    <property type="term" value="F:metal ion binding"/>
    <property type="evidence" value="ECO:0007669"/>
    <property type="project" value="UniProtKB-KW"/>
</dbReference>
<dbReference type="PROSITE" id="PS00523">
    <property type="entry name" value="SULFATASE_1"/>
    <property type="match status" value="1"/>
</dbReference>
<evidence type="ECO:0000313" key="8">
    <source>
        <dbReference type="Proteomes" id="UP000366872"/>
    </source>
</evidence>
<dbReference type="PANTHER" id="PTHR42693:SF53">
    <property type="entry name" value="ENDO-4-O-SULFATASE"/>
    <property type="match status" value="1"/>
</dbReference>
<dbReference type="Gene3D" id="3.40.720.10">
    <property type="entry name" value="Alkaline Phosphatase, subunit A"/>
    <property type="match status" value="1"/>
</dbReference>
<dbReference type="InterPro" id="IPR050738">
    <property type="entry name" value="Sulfatase"/>
</dbReference>
<dbReference type="InterPro" id="IPR017850">
    <property type="entry name" value="Alkaline_phosphatase_core_sf"/>
</dbReference>
<dbReference type="Proteomes" id="UP000366872">
    <property type="component" value="Unassembled WGS sequence"/>
</dbReference>
<keyword evidence="4" id="KW-0106">Calcium</keyword>